<proteinExistence type="predicted"/>
<organism evidence="1">
    <name type="scientific">viral metagenome</name>
    <dbReference type="NCBI Taxonomy" id="1070528"/>
    <lineage>
        <taxon>unclassified sequences</taxon>
        <taxon>metagenomes</taxon>
        <taxon>organismal metagenomes</taxon>
    </lineage>
</organism>
<protein>
    <submittedName>
        <fullName evidence="1">Uncharacterized protein</fullName>
    </submittedName>
</protein>
<gene>
    <name evidence="1" type="ORF">MM415B02800_0009</name>
</gene>
<reference evidence="1" key="1">
    <citation type="submission" date="2020-03" db="EMBL/GenBank/DDBJ databases">
        <title>The deep terrestrial virosphere.</title>
        <authorList>
            <person name="Holmfeldt K."/>
            <person name="Nilsson E."/>
            <person name="Simone D."/>
            <person name="Lopez-Fernandez M."/>
            <person name="Wu X."/>
            <person name="de Brujin I."/>
            <person name="Lundin D."/>
            <person name="Andersson A."/>
            <person name="Bertilsson S."/>
            <person name="Dopson M."/>
        </authorList>
    </citation>
    <scope>NUCLEOTIDE SEQUENCE</scope>
    <source>
        <strain evidence="1">MM415B02800</strain>
    </source>
</reference>
<dbReference type="EMBL" id="MT142764">
    <property type="protein sequence ID" value="QJA88240.1"/>
    <property type="molecule type" value="Genomic_DNA"/>
</dbReference>
<sequence>METQWQVKFTDLEAAFQALQGEFEGVMVEGMEELRATYSRYAMDGNGYHVGYEETAIQWKVYSKEELGIMGIPTCISELTPYVVCLDNYEITGRDYPLKRSLIVGFVANVSNVKGGKATSRQDDDFIHQEVQGVLSCLAIPDAVFDGEKGEWHLGDVTYRLNPLK</sequence>
<name>A0A6M3L1W1_9ZZZZ</name>
<accession>A0A6M3L1W1</accession>
<dbReference type="AlphaFoldDB" id="A0A6M3L1W1"/>
<evidence type="ECO:0000313" key="1">
    <source>
        <dbReference type="EMBL" id="QJA88240.1"/>
    </source>
</evidence>